<proteinExistence type="inferred from homology"/>
<keyword evidence="16" id="KW-1185">Reference proteome</keyword>
<dbReference type="Proteomes" id="UP000225706">
    <property type="component" value="Unassembled WGS sequence"/>
</dbReference>
<dbReference type="GO" id="GO:0008270">
    <property type="term" value="F:zinc ion binding"/>
    <property type="evidence" value="ECO:0007669"/>
    <property type="project" value="UniProtKB-KW"/>
</dbReference>
<evidence type="ECO:0000256" key="1">
    <source>
        <dbReference type="ARBA" id="ARBA00001968"/>
    </source>
</evidence>
<keyword evidence="7" id="KW-0805">Transcription regulation</keyword>
<dbReference type="InterPro" id="IPR026516">
    <property type="entry name" value="THAP1/10"/>
</dbReference>
<gene>
    <name evidence="15" type="primary">Thap3</name>
    <name evidence="15" type="ORF">AWC38_SpisGene14595</name>
</gene>
<dbReference type="GO" id="GO:0005654">
    <property type="term" value="C:nucleoplasm"/>
    <property type="evidence" value="ECO:0007669"/>
    <property type="project" value="UniProtKB-SubCell"/>
</dbReference>
<evidence type="ECO:0000256" key="2">
    <source>
        <dbReference type="ARBA" id="ARBA00004642"/>
    </source>
</evidence>
<dbReference type="PROSITE" id="PS50950">
    <property type="entry name" value="ZF_THAP"/>
    <property type="match status" value="1"/>
</dbReference>
<evidence type="ECO:0000256" key="3">
    <source>
        <dbReference type="ARBA" id="ARBA00006177"/>
    </source>
</evidence>
<evidence type="ECO:0000256" key="9">
    <source>
        <dbReference type="ARBA" id="ARBA00023125"/>
    </source>
</evidence>
<keyword evidence="10" id="KW-0804">Transcription</keyword>
<reference evidence="16" key="1">
    <citation type="journal article" date="2017" name="bioRxiv">
        <title>Comparative analysis of the genomes of Stylophora pistillata and Acropora digitifera provides evidence for extensive differences between species of corals.</title>
        <authorList>
            <person name="Voolstra C.R."/>
            <person name="Li Y."/>
            <person name="Liew Y.J."/>
            <person name="Baumgarten S."/>
            <person name="Zoccola D."/>
            <person name="Flot J.-F."/>
            <person name="Tambutte S."/>
            <person name="Allemand D."/>
            <person name="Aranda M."/>
        </authorList>
    </citation>
    <scope>NUCLEOTIDE SEQUENCE [LARGE SCALE GENOMIC DNA]</scope>
</reference>
<comment type="similarity">
    <text evidence="3">Belongs to the THAP1 family.</text>
</comment>
<dbReference type="SMART" id="SM00980">
    <property type="entry name" value="THAP"/>
    <property type="match status" value="1"/>
</dbReference>
<accession>A0A2B4RTK4</accession>
<dbReference type="AlphaFoldDB" id="A0A2B4RTK4"/>
<keyword evidence="9 13" id="KW-0238">DNA-binding</keyword>
<dbReference type="PANTHER" id="PTHR46600">
    <property type="entry name" value="THAP DOMAIN-CONTAINING"/>
    <property type="match status" value="1"/>
</dbReference>
<keyword evidence="4" id="KW-0479">Metal-binding</keyword>
<keyword evidence="8" id="KW-0175">Coiled coil</keyword>
<evidence type="ECO:0000256" key="4">
    <source>
        <dbReference type="ARBA" id="ARBA00022723"/>
    </source>
</evidence>
<evidence type="ECO:0000256" key="7">
    <source>
        <dbReference type="ARBA" id="ARBA00023015"/>
    </source>
</evidence>
<dbReference type="Pfam" id="PF05485">
    <property type="entry name" value="THAP"/>
    <property type="match status" value="1"/>
</dbReference>
<keyword evidence="12" id="KW-0131">Cell cycle</keyword>
<dbReference type="STRING" id="50429.A0A2B4RTK4"/>
<comment type="cofactor">
    <cofactor evidence="1">
        <name>a divalent metal cation</name>
        <dbReference type="ChEBI" id="CHEBI:60240"/>
    </cofactor>
</comment>
<dbReference type="InterPro" id="IPR038441">
    <property type="entry name" value="THAP_Znf_sf"/>
</dbReference>
<dbReference type="SUPFAM" id="SSF57716">
    <property type="entry name" value="Glucocorticoid receptor-like (DNA-binding domain)"/>
    <property type="match status" value="1"/>
</dbReference>
<sequence>MVHYCCAYNCYNNSANEGLSFHGFPSDKQLIKIWISRIKRDHKRDFKVLEYTKVCSEHFRREDFACFDAKSRRLKAGACPSLFSWSKTNPERSLPEKKKQIEELNAIPESELTDTASEGFDPKGGFMFVSQLYTGSKSDKQIVTRSGFLDLLSSKKEVSEVDDGDSIMADKGFDIEEDLKKCHTAK</sequence>
<dbReference type="Pfam" id="PF13359">
    <property type="entry name" value="DDE_Tnp_4"/>
    <property type="match status" value="1"/>
</dbReference>
<evidence type="ECO:0000256" key="6">
    <source>
        <dbReference type="ARBA" id="ARBA00022833"/>
    </source>
</evidence>
<keyword evidence="6" id="KW-0862">Zinc</keyword>
<dbReference type="SMART" id="SM00692">
    <property type="entry name" value="DM3"/>
    <property type="match status" value="1"/>
</dbReference>
<comment type="subcellular location">
    <subcellularLocation>
        <location evidence="2">Nucleus</location>
        <location evidence="2">Nucleoplasm</location>
    </subcellularLocation>
</comment>
<name>A0A2B4RTK4_STYPI</name>
<dbReference type="InterPro" id="IPR006612">
    <property type="entry name" value="THAP_Znf"/>
</dbReference>
<dbReference type="EMBL" id="LSMT01000298">
    <property type="protein sequence ID" value="PFX20941.1"/>
    <property type="molecule type" value="Genomic_DNA"/>
</dbReference>
<organism evidence="15 16">
    <name type="scientific">Stylophora pistillata</name>
    <name type="common">Smooth cauliflower coral</name>
    <dbReference type="NCBI Taxonomy" id="50429"/>
    <lineage>
        <taxon>Eukaryota</taxon>
        <taxon>Metazoa</taxon>
        <taxon>Cnidaria</taxon>
        <taxon>Anthozoa</taxon>
        <taxon>Hexacorallia</taxon>
        <taxon>Scleractinia</taxon>
        <taxon>Astrocoeniina</taxon>
        <taxon>Pocilloporidae</taxon>
        <taxon>Stylophora</taxon>
    </lineage>
</organism>
<feature type="domain" description="THAP-type" evidence="14">
    <location>
        <begin position="1"/>
        <end position="83"/>
    </location>
</feature>
<evidence type="ECO:0000313" key="16">
    <source>
        <dbReference type="Proteomes" id="UP000225706"/>
    </source>
</evidence>
<comment type="caution">
    <text evidence="15">The sequence shown here is derived from an EMBL/GenBank/DDBJ whole genome shotgun (WGS) entry which is preliminary data.</text>
</comment>
<evidence type="ECO:0000259" key="14">
    <source>
        <dbReference type="PROSITE" id="PS50950"/>
    </source>
</evidence>
<evidence type="ECO:0000313" key="15">
    <source>
        <dbReference type="EMBL" id="PFX20941.1"/>
    </source>
</evidence>
<evidence type="ECO:0000256" key="11">
    <source>
        <dbReference type="ARBA" id="ARBA00023242"/>
    </source>
</evidence>
<dbReference type="InterPro" id="IPR027806">
    <property type="entry name" value="HARBI1_dom"/>
</dbReference>
<evidence type="ECO:0000256" key="12">
    <source>
        <dbReference type="ARBA" id="ARBA00023306"/>
    </source>
</evidence>
<evidence type="ECO:0000256" key="8">
    <source>
        <dbReference type="ARBA" id="ARBA00023054"/>
    </source>
</evidence>
<dbReference type="Gene3D" id="6.20.210.20">
    <property type="entry name" value="THAP domain"/>
    <property type="match status" value="1"/>
</dbReference>
<evidence type="ECO:0000256" key="10">
    <source>
        <dbReference type="ARBA" id="ARBA00023163"/>
    </source>
</evidence>
<evidence type="ECO:0000256" key="13">
    <source>
        <dbReference type="PROSITE-ProRule" id="PRU00309"/>
    </source>
</evidence>
<keyword evidence="5 13" id="KW-0863">Zinc-finger</keyword>
<keyword evidence="11" id="KW-0539">Nucleus</keyword>
<dbReference type="PANTHER" id="PTHR46600:SF1">
    <property type="entry name" value="THAP DOMAIN-CONTAINING PROTEIN 1"/>
    <property type="match status" value="1"/>
</dbReference>
<protein>
    <submittedName>
        <fullName evidence="15">THAP domain-containing protein 3</fullName>
    </submittedName>
</protein>
<dbReference type="GO" id="GO:0043565">
    <property type="term" value="F:sequence-specific DNA binding"/>
    <property type="evidence" value="ECO:0007669"/>
    <property type="project" value="InterPro"/>
</dbReference>
<evidence type="ECO:0000256" key="5">
    <source>
        <dbReference type="ARBA" id="ARBA00022771"/>
    </source>
</evidence>